<dbReference type="GO" id="GO:0008270">
    <property type="term" value="F:zinc ion binding"/>
    <property type="evidence" value="ECO:0007669"/>
    <property type="project" value="UniProtKB-KW"/>
</dbReference>
<keyword evidence="1" id="KW-0479">Metal-binding</keyword>
<comment type="caution">
    <text evidence="3">The sequence shown here is derived from an EMBL/GenBank/DDBJ whole genome shotgun (WGS) entry which is preliminary data.</text>
</comment>
<feature type="domain" description="CCHC-type" evidence="2">
    <location>
        <begin position="166"/>
        <end position="179"/>
    </location>
</feature>
<dbReference type="SUPFAM" id="SSF56219">
    <property type="entry name" value="DNase I-like"/>
    <property type="match status" value="1"/>
</dbReference>
<keyword evidence="1" id="KW-0863">Zinc-finger</keyword>
<dbReference type="AlphaFoldDB" id="A0AAW2Y000"/>
<reference evidence="3" key="2">
    <citation type="journal article" date="2024" name="Plant">
        <title>Genomic evolution and insights into agronomic trait innovations of Sesamum species.</title>
        <authorList>
            <person name="Miao H."/>
            <person name="Wang L."/>
            <person name="Qu L."/>
            <person name="Liu H."/>
            <person name="Sun Y."/>
            <person name="Le M."/>
            <person name="Wang Q."/>
            <person name="Wei S."/>
            <person name="Zheng Y."/>
            <person name="Lin W."/>
            <person name="Duan Y."/>
            <person name="Cao H."/>
            <person name="Xiong S."/>
            <person name="Wang X."/>
            <person name="Wei L."/>
            <person name="Li C."/>
            <person name="Ma Q."/>
            <person name="Ju M."/>
            <person name="Zhao R."/>
            <person name="Li G."/>
            <person name="Mu C."/>
            <person name="Tian Q."/>
            <person name="Mei H."/>
            <person name="Zhang T."/>
            <person name="Gao T."/>
            <person name="Zhang H."/>
        </authorList>
    </citation>
    <scope>NUCLEOTIDE SEQUENCE</scope>
    <source>
        <strain evidence="3">KEN1</strain>
    </source>
</reference>
<protein>
    <recommendedName>
        <fullName evidence="2">CCHC-type domain-containing protein</fullName>
    </recommendedName>
</protein>
<sequence>MGQSLRLTEREGGGEVIPDGLWSAASENHQLFLVGRLLSNKQPKFEALASSIKSMLNPVKGLKMRRLEGGRFLIRFNHIIDRNQTLEGCPWSFKKNTLIFSGLGINENPLNVNLDWCKFYVHVHDLPLSKMNSSGTLWGNSAIWRWTSLGEEVVVSFTHERLQNFCYLCGRLGHLSAVCELRFEEGFQDPGESSARGPAVFGRFEGRHEPAVSSAHKGKGAVQDEPVDTQQKLKEGLEEEVQSASSDSLALHIPEMGVLETGEVHGHRRNSESECRGTRGLMAKRRRGRRRITRRGVVGSKRVCEIQVLEHGIEAGLGPLWIVRMLAELVRRHNPALVFLLETKCKKRKCAILKEKFNLFGINVDSRGKADSLMLLWRKDINLVVHSFSTSHIDATVSTDEGTDGWRFTGIYGQPDATKRSKTWKLLRSLSIGSFRLWICAGDFNEILSLDEKTGAPRPCCQIEEFRSCPLDCQLVDLSYSGSKFTWCNQCEALNTVRVRLDRACMMLGWKTVFPLCQVCTKEARGSDHTPLNINIAAEMSQSSTRRNRLFRFEGCGSVHQTMKILFNLSEIMKWRAPPLREVKELEEKLSGATTDLISAGNSLMRSRLRQELDEVLTREEIMWKQRGKAQWLRTGDRNTPFFHARASARKRKNSIMRLRTPSRIGVTLEKESSISSPHISMIYLDRLTYLRKV</sequence>
<dbReference type="PROSITE" id="PS50158">
    <property type="entry name" value="ZF_CCHC"/>
    <property type="match status" value="1"/>
</dbReference>
<evidence type="ECO:0000259" key="2">
    <source>
        <dbReference type="PROSITE" id="PS50158"/>
    </source>
</evidence>
<dbReference type="PANTHER" id="PTHR33710">
    <property type="entry name" value="BNAC02G09200D PROTEIN"/>
    <property type="match status" value="1"/>
</dbReference>
<dbReference type="InterPro" id="IPR036691">
    <property type="entry name" value="Endo/exonu/phosph_ase_sf"/>
</dbReference>
<dbReference type="InterPro" id="IPR025836">
    <property type="entry name" value="Zn_knuckle_CX2CX4HX4C"/>
</dbReference>
<evidence type="ECO:0000256" key="1">
    <source>
        <dbReference type="PROSITE-ProRule" id="PRU00047"/>
    </source>
</evidence>
<dbReference type="InterPro" id="IPR025558">
    <property type="entry name" value="DUF4283"/>
</dbReference>
<organism evidence="3">
    <name type="scientific">Sesamum latifolium</name>
    <dbReference type="NCBI Taxonomy" id="2727402"/>
    <lineage>
        <taxon>Eukaryota</taxon>
        <taxon>Viridiplantae</taxon>
        <taxon>Streptophyta</taxon>
        <taxon>Embryophyta</taxon>
        <taxon>Tracheophyta</taxon>
        <taxon>Spermatophyta</taxon>
        <taxon>Magnoliopsida</taxon>
        <taxon>eudicotyledons</taxon>
        <taxon>Gunneridae</taxon>
        <taxon>Pentapetalae</taxon>
        <taxon>asterids</taxon>
        <taxon>lamiids</taxon>
        <taxon>Lamiales</taxon>
        <taxon>Pedaliaceae</taxon>
        <taxon>Sesamum</taxon>
    </lineage>
</organism>
<dbReference type="InterPro" id="IPR001878">
    <property type="entry name" value="Znf_CCHC"/>
</dbReference>
<dbReference type="Gene3D" id="3.60.10.10">
    <property type="entry name" value="Endonuclease/exonuclease/phosphatase"/>
    <property type="match status" value="1"/>
</dbReference>
<dbReference type="GO" id="GO:0003676">
    <property type="term" value="F:nucleic acid binding"/>
    <property type="evidence" value="ECO:0007669"/>
    <property type="project" value="InterPro"/>
</dbReference>
<proteinExistence type="predicted"/>
<dbReference type="EMBL" id="JACGWN010000002">
    <property type="protein sequence ID" value="KAL0458596.1"/>
    <property type="molecule type" value="Genomic_DNA"/>
</dbReference>
<keyword evidence="1" id="KW-0862">Zinc</keyword>
<dbReference type="Pfam" id="PF14111">
    <property type="entry name" value="DUF4283"/>
    <property type="match status" value="1"/>
</dbReference>
<gene>
    <name evidence="3" type="ORF">Slati_0486800</name>
</gene>
<name>A0AAW2Y000_9LAMI</name>
<dbReference type="PANTHER" id="PTHR33710:SF83">
    <property type="entry name" value="ENDONUCLEASE_EXONUCLEASE_PHOSPHATASE DOMAIN-CONTAINING PROTEIN"/>
    <property type="match status" value="1"/>
</dbReference>
<evidence type="ECO:0000313" key="3">
    <source>
        <dbReference type="EMBL" id="KAL0458596.1"/>
    </source>
</evidence>
<reference evidence="3" key="1">
    <citation type="submission" date="2020-06" db="EMBL/GenBank/DDBJ databases">
        <authorList>
            <person name="Li T."/>
            <person name="Hu X."/>
            <person name="Zhang T."/>
            <person name="Song X."/>
            <person name="Zhang H."/>
            <person name="Dai N."/>
            <person name="Sheng W."/>
            <person name="Hou X."/>
            <person name="Wei L."/>
        </authorList>
    </citation>
    <scope>NUCLEOTIDE SEQUENCE</scope>
    <source>
        <strain evidence="3">KEN1</strain>
        <tissue evidence="3">Leaf</tissue>
    </source>
</reference>
<dbReference type="Pfam" id="PF14392">
    <property type="entry name" value="zf-CCHC_4"/>
    <property type="match status" value="1"/>
</dbReference>
<accession>A0AAW2Y000</accession>